<keyword evidence="3" id="KW-1185">Reference proteome</keyword>
<dbReference type="EMBL" id="FP929072">
    <property type="protein sequence ID" value="CBX91650.1"/>
    <property type="molecule type" value="Genomic_DNA"/>
</dbReference>
<feature type="compositionally biased region" description="Polar residues" evidence="1">
    <location>
        <begin position="403"/>
        <end position="414"/>
    </location>
</feature>
<feature type="compositionally biased region" description="Gly residues" evidence="1">
    <location>
        <begin position="100"/>
        <end position="116"/>
    </location>
</feature>
<dbReference type="eggNOG" id="ENOG502S9TA">
    <property type="taxonomic scope" value="Eukaryota"/>
</dbReference>
<dbReference type="HOGENOM" id="CLU_003071_1_0_1"/>
<feature type="region of interest" description="Disordered" evidence="1">
    <location>
        <begin position="706"/>
        <end position="727"/>
    </location>
</feature>
<feature type="region of interest" description="Disordered" evidence="1">
    <location>
        <begin position="1141"/>
        <end position="1186"/>
    </location>
</feature>
<feature type="compositionally biased region" description="Pro residues" evidence="1">
    <location>
        <begin position="373"/>
        <end position="400"/>
    </location>
</feature>
<dbReference type="OMA" id="VFSYWRR"/>
<gene>
    <name evidence="2" type="ORF">LEMA_P071580.1</name>
</gene>
<feature type="compositionally biased region" description="Polar residues" evidence="1">
    <location>
        <begin position="434"/>
        <end position="448"/>
    </location>
</feature>
<feature type="compositionally biased region" description="Polar residues" evidence="1">
    <location>
        <begin position="38"/>
        <end position="58"/>
    </location>
</feature>
<feature type="compositionally biased region" description="Polar residues" evidence="1">
    <location>
        <begin position="153"/>
        <end position="163"/>
    </location>
</feature>
<feature type="region of interest" description="Disordered" evidence="1">
    <location>
        <begin position="606"/>
        <end position="661"/>
    </location>
</feature>
<dbReference type="STRING" id="985895.E4ZK55"/>
<dbReference type="OrthoDB" id="5408302at2759"/>
<feature type="region of interest" description="Disordered" evidence="1">
    <location>
        <begin position="368"/>
        <end position="459"/>
    </location>
</feature>
<name>E4ZK55_LEPMJ</name>
<feature type="compositionally biased region" description="Polar residues" evidence="1">
    <location>
        <begin position="133"/>
        <end position="143"/>
    </location>
</feature>
<feature type="region of interest" description="Disordered" evidence="1">
    <location>
        <begin position="1053"/>
        <end position="1090"/>
    </location>
</feature>
<feature type="compositionally biased region" description="Low complexity" evidence="1">
    <location>
        <begin position="1157"/>
        <end position="1168"/>
    </location>
</feature>
<proteinExistence type="predicted"/>
<reference evidence="3" key="1">
    <citation type="journal article" date="2011" name="Nat. Commun.">
        <title>Effector diversification within compartments of the Leptosphaeria maculans genome affected by Repeat-Induced Point mutations.</title>
        <authorList>
            <person name="Rouxel T."/>
            <person name="Grandaubert J."/>
            <person name="Hane J.K."/>
            <person name="Hoede C."/>
            <person name="van de Wouw A.P."/>
            <person name="Couloux A."/>
            <person name="Dominguez V."/>
            <person name="Anthouard V."/>
            <person name="Bally P."/>
            <person name="Bourras S."/>
            <person name="Cozijnsen A.J."/>
            <person name="Ciuffetti L.M."/>
            <person name="Degrave A."/>
            <person name="Dilmaghani A."/>
            <person name="Duret L."/>
            <person name="Fudal I."/>
            <person name="Goodwin S.B."/>
            <person name="Gout L."/>
            <person name="Glaser N."/>
            <person name="Linglin J."/>
            <person name="Kema G.H.J."/>
            <person name="Lapalu N."/>
            <person name="Lawrence C.B."/>
            <person name="May K."/>
            <person name="Meyer M."/>
            <person name="Ollivier B."/>
            <person name="Poulain J."/>
            <person name="Schoch C.L."/>
            <person name="Simon A."/>
            <person name="Spatafora J.W."/>
            <person name="Stachowiak A."/>
            <person name="Turgeon B.G."/>
            <person name="Tyler B.M."/>
            <person name="Vincent D."/>
            <person name="Weissenbach J."/>
            <person name="Amselem J."/>
            <person name="Quesneville H."/>
            <person name="Oliver R.P."/>
            <person name="Wincker P."/>
            <person name="Balesdent M.-H."/>
            <person name="Howlett B.J."/>
        </authorList>
    </citation>
    <scope>NUCLEOTIDE SEQUENCE [LARGE SCALE GENOMIC DNA]</scope>
    <source>
        <strain evidence="3">JN3 / isolate v23.1.3 / race Av1-4-5-6-7-8</strain>
    </source>
</reference>
<evidence type="ECO:0000313" key="3">
    <source>
        <dbReference type="Proteomes" id="UP000002668"/>
    </source>
</evidence>
<feature type="compositionally biased region" description="Polar residues" evidence="1">
    <location>
        <begin position="623"/>
        <end position="633"/>
    </location>
</feature>
<organism evidence="3">
    <name type="scientific">Leptosphaeria maculans (strain JN3 / isolate v23.1.3 / race Av1-4-5-6-7-8)</name>
    <name type="common">Blackleg fungus</name>
    <name type="synonym">Phoma lingam</name>
    <dbReference type="NCBI Taxonomy" id="985895"/>
    <lineage>
        <taxon>Eukaryota</taxon>
        <taxon>Fungi</taxon>
        <taxon>Dikarya</taxon>
        <taxon>Ascomycota</taxon>
        <taxon>Pezizomycotina</taxon>
        <taxon>Dothideomycetes</taxon>
        <taxon>Pleosporomycetidae</taxon>
        <taxon>Pleosporales</taxon>
        <taxon>Pleosporineae</taxon>
        <taxon>Leptosphaeriaceae</taxon>
        <taxon>Plenodomus</taxon>
        <taxon>Plenodomus lingam/Leptosphaeria maculans species complex</taxon>
    </lineage>
</organism>
<feature type="compositionally biased region" description="Polar residues" evidence="1">
    <location>
        <begin position="197"/>
        <end position="213"/>
    </location>
</feature>
<feature type="region of interest" description="Disordered" evidence="1">
    <location>
        <begin position="1"/>
        <end position="241"/>
    </location>
</feature>
<feature type="region of interest" description="Disordered" evidence="1">
    <location>
        <begin position="784"/>
        <end position="823"/>
    </location>
</feature>
<dbReference type="VEuPathDB" id="FungiDB:LEMA_P071580.1"/>
<feature type="compositionally biased region" description="Low complexity" evidence="1">
    <location>
        <begin position="981"/>
        <end position="990"/>
    </location>
</feature>
<feature type="compositionally biased region" description="Acidic residues" evidence="1">
    <location>
        <begin position="1053"/>
        <end position="1064"/>
    </location>
</feature>
<dbReference type="AlphaFoldDB" id="E4ZK55"/>
<sequence length="1264" mass="135048">MFSYLRPGHAKRNASSSLASPAEPIPSPNPAAYPLPSPSHNTDYLASPRFSDNASYASASPISPFPPQLPPITRVASKLDKQSAGHDTYSTPCHDAMSAGGSGKGNVSGSGGGRGSGSHSHGQAPQDRGLLLSSPQQRTQHQLPPSYEDMAPSASSVSGNTPAGSRPPVSVQVQRMDQAQSWETPPQPSTHLAPATISPSYSGFSKSQTSLLSGISEKLSSSSKATSTPTPAPTKTKSRLSLRNPMSLLMRRRSGQPLDPLADESLVTIRSPPAASSMPDDYDPRIRGNIVHDFNAPRLNRNFSYTNVNGARDTKQDLGRVSPPKVDKEHTPVFREHFDDDTSYEQSQAAIRAEMLVNKDFLARNSVQFAPPTRSPPPPPSAPKDPPSPPTSSPPPPPPCQEFDTSASVLSPVQESPDLMNEAVEATNRKRQSTKSPPSARSRATSVTDAPFQPAGLPAHFSSRASRFSFQIPGGSDSAQEKLLEERHKAKEAAKASKQARYSINSLVDEYDEYDMEDYDMDGGLDEEIPMIGEEDEFEGLGNQTLDSGLGGFDFSSTQAGAQNFNTQMNGFSHLQQSIDMYGNPMGFAMSEQDLQQFKALAIESQPHHSHGPTTERYGLGVSDQQEIPNGPSSAAPPDASIDTTAGARQSRSTNQLDLGDDMYFDDGLIGDQEDAEPAEFDENVFDDPEGPLYDRKVKFSDIDEASQALPSHPNPVMNSETGYEADDDTLSKHLGKCESSLAHTNSVAQQHTLPMFNDMNAYHSALADAANRAEASGRFTRKASVDAGQANHEVDESSTKSDSRPSLMPDDGRQSLEADVFPPEDDVFGMSSGYVDDYDYSDFDSAMEDDPIIAAANAEALAYDDEGFYGQEFGFYASASGEASSAWGGFFGPSGLGRAPSGRNAVREPNLTPITERSEYSTRNSFISLNHFRDSTQPLSSPGLAQLARISPYGWPDSSEDMSMDALMKLRKGAFGGSGASLPASASGSPRNSSPMGMQFVPRSSSPAGNRMKEQDGDYREEDGSANYLENLEDSQEDDEGLMEAVNATYDEDDNAANDDQEQTESPTLTTNDYNSFPSPMAHSHGNEAPLLPPISELYAQHNMAFGTNTSLSMSPGGLDLTTAANVSLPLSPYPAPLPSPYLAQNRPPPPPLIDTSLSSPTTATTSNCTGPRRHSVGFISPVSNASPLTPGGGAAWRLGAGAGAGSSGGGHSRKASAADSVAYVREHDESSGEGRWVLERRRTAESGELELIGREIVEGGRI</sequence>
<dbReference type="GeneID" id="13288107"/>
<evidence type="ECO:0000313" key="2">
    <source>
        <dbReference type="EMBL" id="CBX91650.1"/>
    </source>
</evidence>
<feature type="compositionally biased region" description="Low complexity" evidence="1">
    <location>
        <begin position="220"/>
        <end position="235"/>
    </location>
</feature>
<accession>E4ZK55</accession>
<dbReference type="InParanoid" id="E4ZK55"/>
<evidence type="ECO:0000256" key="1">
    <source>
        <dbReference type="SAM" id="MobiDB-lite"/>
    </source>
</evidence>
<protein>
    <submittedName>
        <fullName evidence="2">Uncharacterized protein</fullName>
    </submittedName>
</protein>
<feature type="compositionally biased region" description="Polar residues" evidence="1">
    <location>
        <begin position="171"/>
        <end position="184"/>
    </location>
</feature>
<feature type="compositionally biased region" description="Polar residues" evidence="1">
    <location>
        <begin position="642"/>
        <end position="657"/>
    </location>
</feature>
<feature type="region of interest" description="Disordered" evidence="1">
    <location>
        <begin position="978"/>
        <end position="1023"/>
    </location>
</feature>
<feature type="compositionally biased region" description="Polar residues" evidence="1">
    <location>
        <begin position="1065"/>
        <end position="1079"/>
    </location>
</feature>
<feature type="compositionally biased region" description="Polar residues" evidence="1">
    <location>
        <begin position="991"/>
        <end position="1009"/>
    </location>
</feature>
<feature type="compositionally biased region" description="Basic and acidic residues" evidence="1">
    <location>
        <begin position="793"/>
        <end position="804"/>
    </location>
</feature>
<dbReference type="Proteomes" id="UP000002668">
    <property type="component" value="Genome"/>
</dbReference>
<feature type="compositionally biased region" description="Pro residues" evidence="1">
    <location>
        <begin position="23"/>
        <end position="37"/>
    </location>
</feature>